<dbReference type="InterPro" id="IPR016890">
    <property type="entry name" value="UCP028520"/>
</dbReference>
<feature type="domain" description="N-acetyltransferase" evidence="3">
    <location>
        <begin position="1"/>
        <end position="158"/>
    </location>
</feature>
<keyword evidence="2" id="KW-0012">Acyltransferase</keyword>
<dbReference type="PANTHER" id="PTHR43877">
    <property type="entry name" value="AMINOALKYLPHOSPHONATE N-ACETYLTRANSFERASE-RELATED-RELATED"/>
    <property type="match status" value="1"/>
</dbReference>
<evidence type="ECO:0000313" key="4">
    <source>
        <dbReference type="EMBL" id="ADD45424.1"/>
    </source>
</evidence>
<dbReference type="CDD" id="cd04301">
    <property type="entry name" value="NAT_SF"/>
    <property type="match status" value="1"/>
</dbReference>
<organism evidence="4 5">
    <name type="scientific">Stackebrandtia nassauensis (strain DSM 44728 / CIP 108903 / NRRL B-16338 / NBRC 102104 / LLR-40K-21)</name>
    <dbReference type="NCBI Taxonomy" id="446470"/>
    <lineage>
        <taxon>Bacteria</taxon>
        <taxon>Bacillati</taxon>
        <taxon>Actinomycetota</taxon>
        <taxon>Actinomycetes</taxon>
        <taxon>Glycomycetales</taxon>
        <taxon>Glycomycetaceae</taxon>
        <taxon>Stackebrandtia</taxon>
    </lineage>
</organism>
<accession>D3PYZ5</accession>
<dbReference type="InterPro" id="IPR016181">
    <property type="entry name" value="Acyl_CoA_acyltransferase"/>
</dbReference>
<dbReference type="InterPro" id="IPR050832">
    <property type="entry name" value="Bact_Acetyltransf"/>
</dbReference>
<dbReference type="RefSeq" id="WP_013020995.1">
    <property type="nucleotide sequence ID" value="NC_013947.1"/>
</dbReference>
<dbReference type="Pfam" id="PF00583">
    <property type="entry name" value="Acetyltransf_1"/>
    <property type="match status" value="1"/>
</dbReference>
<dbReference type="PROSITE" id="PS51186">
    <property type="entry name" value="GNAT"/>
    <property type="match status" value="1"/>
</dbReference>
<dbReference type="KEGG" id="sna:Snas_5794"/>
<dbReference type="Proteomes" id="UP000000844">
    <property type="component" value="Chromosome"/>
</dbReference>
<dbReference type="PIRSF" id="PIRSF028520">
    <property type="entry name" value="UCP028520"/>
    <property type="match status" value="1"/>
</dbReference>
<sequence length="158" mass="17659">MKLRLPTLDDLPGLLALNNAHAVELAPETDESFGELVSVAWRVRAVDEAAGMCIAFDQDTDRDSENLNWFRARYERFAYVDRIVVDPKSRGLGLARRFYEDVIEAARAEGHTLLCAEVNLDPPNPASDAFHAAMGFEAVGQAKLGTRDKSVRYFTLRM</sequence>
<dbReference type="PANTHER" id="PTHR43877:SF2">
    <property type="entry name" value="AMINOALKYLPHOSPHONATE N-ACETYLTRANSFERASE-RELATED"/>
    <property type="match status" value="1"/>
</dbReference>
<dbReference type="SUPFAM" id="SSF55729">
    <property type="entry name" value="Acyl-CoA N-acyltransferases (Nat)"/>
    <property type="match status" value="1"/>
</dbReference>
<evidence type="ECO:0000313" key="5">
    <source>
        <dbReference type="Proteomes" id="UP000000844"/>
    </source>
</evidence>
<gene>
    <name evidence="4" type="ordered locus">Snas_5794</name>
</gene>
<dbReference type="eggNOG" id="COG3818">
    <property type="taxonomic scope" value="Bacteria"/>
</dbReference>
<dbReference type="STRING" id="446470.Snas_5794"/>
<keyword evidence="1 4" id="KW-0808">Transferase</keyword>
<evidence type="ECO:0000259" key="3">
    <source>
        <dbReference type="PROSITE" id="PS51186"/>
    </source>
</evidence>
<name>D3PYZ5_STANL</name>
<dbReference type="AlphaFoldDB" id="D3PYZ5"/>
<evidence type="ECO:0000256" key="1">
    <source>
        <dbReference type="ARBA" id="ARBA00022679"/>
    </source>
</evidence>
<dbReference type="Gene3D" id="3.40.630.30">
    <property type="match status" value="1"/>
</dbReference>
<protein>
    <submittedName>
        <fullName evidence="4">GCN5-related N-acetyltransferase</fullName>
    </submittedName>
</protein>
<keyword evidence="5" id="KW-1185">Reference proteome</keyword>
<dbReference type="EMBL" id="CP001778">
    <property type="protein sequence ID" value="ADD45424.1"/>
    <property type="molecule type" value="Genomic_DNA"/>
</dbReference>
<dbReference type="InterPro" id="IPR000182">
    <property type="entry name" value="GNAT_dom"/>
</dbReference>
<reference evidence="4 5" key="1">
    <citation type="journal article" date="2009" name="Stand. Genomic Sci.">
        <title>Complete genome sequence of Stackebrandtia nassauensis type strain (LLR-40K-21).</title>
        <authorList>
            <person name="Munk C."/>
            <person name="Lapidus A."/>
            <person name="Copeland A."/>
            <person name="Jando M."/>
            <person name="Mayilraj S."/>
            <person name="Glavina Del Rio T."/>
            <person name="Nolan M."/>
            <person name="Chen F."/>
            <person name="Lucas S."/>
            <person name="Tice H."/>
            <person name="Cheng J.F."/>
            <person name="Han C."/>
            <person name="Detter J.C."/>
            <person name="Bruce D."/>
            <person name="Goodwin L."/>
            <person name="Chain P."/>
            <person name="Pitluck S."/>
            <person name="Goker M."/>
            <person name="Ovchinikova G."/>
            <person name="Pati A."/>
            <person name="Ivanova N."/>
            <person name="Mavromatis K."/>
            <person name="Chen A."/>
            <person name="Palaniappan K."/>
            <person name="Land M."/>
            <person name="Hauser L."/>
            <person name="Chang Y.J."/>
            <person name="Jeffries C.D."/>
            <person name="Bristow J."/>
            <person name="Eisen J.A."/>
            <person name="Markowitz V."/>
            <person name="Hugenholtz P."/>
            <person name="Kyrpides N.C."/>
            <person name="Klenk H.P."/>
        </authorList>
    </citation>
    <scope>NUCLEOTIDE SEQUENCE [LARGE SCALE GENOMIC DNA]</scope>
    <source>
        <strain evidence="5">DSM 44728 / CIP 108903 / NRRL B-16338 / NBRC 102104 / LLR-40K-21</strain>
    </source>
</reference>
<dbReference type="OrthoDB" id="6182349at2"/>
<dbReference type="GO" id="GO:0016747">
    <property type="term" value="F:acyltransferase activity, transferring groups other than amino-acyl groups"/>
    <property type="evidence" value="ECO:0007669"/>
    <property type="project" value="InterPro"/>
</dbReference>
<proteinExistence type="predicted"/>
<evidence type="ECO:0000256" key="2">
    <source>
        <dbReference type="ARBA" id="ARBA00023315"/>
    </source>
</evidence>
<dbReference type="HOGENOM" id="CLU_106328_0_0_11"/>